<geneLocation type="plasmid" evidence="1 2">
    <name>pFW10101</name>
</geneLocation>
<sequence>MRPEAVLIYDCFLADYAVVAQALAAMGHELVVNETALAAALRRLGVAFTPFDHFRTPEADAAVAKALRAVVAGLCAALHDPAALEAFTARGRRVLTVDFLVQFLRNAGSQLQVRHTARELLARRRLGVGVFGVDCYGRGATLVDTLRAAGRPTLQVMHGDFYGSPYQTAGFRRLISDYLAVFGENSRQELLRAGFARPNEILLAGSVPWDINLHAARSLDRNTARDRLGLPRDKTVALLCTDYHEINHPPWFAALEENTRIMERMAGVLAEFGRDLVLLCRPHPAEASAPGLTDPLPARFEVYRAWLQGLGLHDVRLNLDDKAQAIVASDFTMVFGYSSMIGEIMLMERPALVFEMVPVADGAVVPARRGKLVVPTGGECATALRGLCADPAFRERVVARQREALAYHRHAPGQAVTRLSGLIHALARGRVPHRRLRDEPACQAASGQTAPVAARIDRATVLGGLSALKGRIRGGEATPATQARLGLLVALASESRSFADCREHYGAVLDQLAKDRPEAAVSRCAAVVAAGAELLGQAFALSGANARP</sequence>
<dbReference type="Proteomes" id="UP000004662">
    <property type="component" value="Plasmid pFW10101"/>
</dbReference>
<proteinExistence type="predicted"/>
<dbReference type="SUPFAM" id="SSF53756">
    <property type="entry name" value="UDP-Glycosyltransferase/glycogen phosphorylase"/>
    <property type="match status" value="1"/>
</dbReference>
<protein>
    <submittedName>
        <fullName evidence="1">Uncharacterized protein</fullName>
    </submittedName>
</protein>
<reference evidence="2" key="1">
    <citation type="journal article" date="2015" name="Genome Announc.">
        <title>High-Quality Draft Genome Sequence of Desulfovibrio carbinoliphilus FW-101-2B, an Organic Acid-Oxidizing Sulfate-Reducing Bacterium Isolated from Uranium(VI)-Contaminated Groundwater.</title>
        <authorList>
            <person name="Ramsay B.D."/>
            <person name="Hwang C."/>
            <person name="Woo H.L."/>
            <person name="Carroll S.L."/>
            <person name="Lucas S."/>
            <person name="Han J."/>
            <person name="Lapidus A.L."/>
            <person name="Cheng J.F."/>
            <person name="Goodwin L.A."/>
            <person name="Pitluck S."/>
            <person name="Peters L."/>
            <person name="Chertkov O."/>
            <person name="Held B."/>
            <person name="Detter J.C."/>
            <person name="Han C.S."/>
            <person name="Tapia R."/>
            <person name="Land M.L."/>
            <person name="Hauser L.J."/>
            <person name="Kyrpides N.C."/>
            <person name="Ivanova N.N."/>
            <person name="Mikhailova N."/>
            <person name="Pagani I."/>
            <person name="Woyke T."/>
            <person name="Arkin A.P."/>
            <person name="Dehal P."/>
            <person name="Chivian D."/>
            <person name="Criddle C.S."/>
            <person name="Wu W."/>
            <person name="Chakraborty R."/>
            <person name="Hazen T.C."/>
            <person name="Fields M.W."/>
        </authorList>
    </citation>
    <scope>NUCLEOTIDE SEQUENCE [LARGE SCALE GENOMIC DNA]</scope>
    <source>
        <strain evidence="2">FW-101-2B</strain>
    </source>
</reference>
<name>G7QE82_9BACT</name>
<gene>
    <name evidence="1" type="ORF">DFW101_3692</name>
</gene>
<evidence type="ECO:0000313" key="2">
    <source>
        <dbReference type="Proteomes" id="UP000004662"/>
    </source>
</evidence>
<keyword evidence="2" id="KW-1185">Reference proteome</keyword>
<dbReference type="RefSeq" id="WP_009183008.1">
    <property type="nucleotide sequence ID" value="NZ_CM001369.1"/>
</dbReference>
<dbReference type="HOGENOM" id="CLU_496716_0_0_7"/>
<dbReference type="AlphaFoldDB" id="G7QE82"/>
<dbReference type="EMBL" id="CM001369">
    <property type="protein sequence ID" value="EHJ45976.1"/>
    <property type="molecule type" value="Genomic_DNA"/>
</dbReference>
<evidence type="ECO:0000313" key="1">
    <source>
        <dbReference type="EMBL" id="EHJ45976.1"/>
    </source>
</evidence>
<organism evidence="1 2">
    <name type="scientific">Solidesulfovibrio carbinoliphilus subsp. oakridgensis</name>
    <dbReference type="NCBI Taxonomy" id="694327"/>
    <lineage>
        <taxon>Bacteria</taxon>
        <taxon>Pseudomonadati</taxon>
        <taxon>Thermodesulfobacteriota</taxon>
        <taxon>Desulfovibrionia</taxon>
        <taxon>Desulfovibrionales</taxon>
        <taxon>Desulfovibrionaceae</taxon>
        <taxon>Solidesulfovibrio</taxon>
    </lineage>
</organism>
<accession>G7QE82</accession>
<keyword evidence="1" id="KW-0614">Plasmid</keyword>